<keyword evidence="13 14" id="KW-0472">Membrane</keyword>
<feature type="transmembrane region" description="Helical" evidence="14">
    <location>
        <begin position="341"/>
        <end position="362"/>
    </location>
</feature>
<evidence type="ECO:0000256" key="9">
    <source>
        <dbReference type="ARBA" id="ARBA00022842"/>
    </source>
</evidence>
<comment type="pathway">
    <text evidence="2">Lipid metabolism; sphingolipid metabolism.</text>
</comment>
<evidence type="ECO:0000259" key="15">
    <source>
        <dbReference type="Pfam" id="PF03372"/>
    </source>
</evidence>
<gene>
    <name evidence="17" type="primary">LOC108562760</name>
</gene>
<proteinExistence type="inferred from homology"/>
<comment type="pathway">
    <text evidence="3">Sphingolipid metabolism.</text>
</comment>
<keyword evidence="8" id="KW-0378">Hydrolase</keyword>
<dbReference type="Proteomes" id="UP000695000">
    <property type="component" value="Unplaced"/>
</dbReference>
<sequence>MEFKIFTLNCWGIPMVSADRKERMEAIATALANSTYDVVCLQEVWSDADFFLIQEKVKGTLPQSHYFYSGVVGSGVCIFTKHPIIDTHFHKWVINGYVHKVHHGDWFGGKGVALCKIKFHDYIVNVYSTHLHAEYNRKCDEYYSCRIVQAYETAQFIQLTTPGADLVVLAGDLNTEPGDLPYRIMTSLPQLRDSMLEKENVEKFSTNLDLKNSYTPSSLIKKQLPGVRIDYVLFRAGPSTVAILEEYLQPLPELVPNKRFSYSDHEAITSTIIIKKNEIDLSSISLDCRQDVLNDGIEALTKGMISVKGHKIFYWIATLILLTALILTFCFAVPLPGLFHVLRVLLTLAMCYTLVMATLWNMMEYNSLYSTKLAMQVTLRGLEFKS</sequence>
<comment type="similarity">
    <text evidence="4">Belongs to the neutral sphingomyelinase family.</text>
</comment>
<keyword evidence="9" id="KW-0460">Magnesium</keyword>
<dbReference type="PANTHER" id="PTHR16320">
    <property type="entry name" value="SPHINGOMYELINASE FAMILY MEMBER"/>
    <property type="match status" value="1"/>
</dbReference>
<evidence type="ECO:0000256" key="2">
    <source>
        <dbReference type="ARBA" id="ARBA00004760"/>
    </source>
</evidence>
<evidence type="ECO:0000256" key="7">
    <source>
        <dbReference type="ARBA" id="ARBA00022723"/>
    </source>
</evidence>
<reference evidence="17" key="1">
    <citation type="submission" date="2025-08" db="UniProtKB">
        <authorList>
            <consortium name="RefSeq"/>
        </authorList>
    </citation>
    <scope>IDENTIFICATION</scope>
    <source>
        <tissue evidence="17">Whole Larva</tissue>
    </source>
</reference>
<evidence type="ECO:0000256" key="4">
    <source>
        <dbReference type="ARBA" id="ARBA00006335"/>
    </source>
</evidence>
<keyword evidence="11 14" id="KW-1133">Transmembrane helix</keyword>
<evidence type="ECO:0000256" key="12">
    <source>
        <dbReference type="ARBA" id="ARBA00023098"/>
    </source>
</evidence>
<dbReference type="SUPFAM" id="SSF56219">
    <property type="entry name" value="DNase I-like"/>
    <property type="match status" value="1"/>
</dbReference>
<keyword evidence="12" id="KW-0443">Lipid metabolism</keyword>
<dbReference type="InterPro" id="IPR038772">
    <property type="entry name" value="Sph/SMPD2-like"/>
</dbReference>
<evidence type="ECO:0000256" key="14">
    <source>
        <dbReference type="SAM" id="Phobius"/>
    </source>
</evidence>
<feature type="domain" description="Endonuclease/exonuclease/phosphatase" evidence="15">
    <location>
        <begin position="7"/>
        <end position="265"/>
    </location>
</feature>
<evidence type="ECO:0000256" key="5">
    <source>
        <dbReference type="ARBA" id="ARBA00012369"/>
    </source>
</evidence>
<evidence type="ECO:0000256" key="1">
    <source>
        <dbReference type="ARBA" id="ARBA00004141"/>
    </source>
</evidence>
<evidence type="ECO:0000313" key="17">
    <source>
        <dbReference type="RefSeq" id="XP_017776672.1"/>
    </source>
</evidence>
<evidence type="ECO:0000256" key="10">
    <source>
        <dbReference type="ARBA" id="ARBA00022919"/>
    </source>
</evidence>
<dbReference type="InterPro" id="IPR005135">
    <property type="entry name" value="Endo/exonuclease/phosphatase"/>
</dbReference>
<evidence type="ECO:0000256" key="6">
    <source>
        <dbReference type="ARBA" id="ARBA00022692"/>
    </source>
</evidence>
<evidence type="ECO:0000313" key="16">
    <source>
        <dbReference type="Proteomes" id="UP000695000"/>
    </source>
</evidence>
<evidence type="ECO:0000256" key="8">
    <source>
        <dbReference type="ARBA" id="ARBA00022801"/>
    </source>
</evidence>
<keyword evidence="6 14" id="KW-0812">Transmembrane</keyword>
<dbReference type="Pfam" id="PF03372">
    <property type="entry name" value="Exo_endo_phos"/>
    <property type="match status" value="1"/>
</dbReference>
<evidence type="ECO:0000256" key="13">
    <source>
        <dbReference type="ARBA" id="ARBA00023136"/>
    </source>
</evidence>
<organism evidence="16 17">
    <name type="scientific">Nicrophorus vespilloides</name>
    <name type="common">Boreal carrion beetle</name>
    <dbReference type="NCBI Taxonomy" id="110193"/>
    <lineage>
        <taxon>Eukaryota</taxon>
        <taxon>Metazoa</taxon>
        <taxon>Ecdysozoa</taxon>
        <taxon>Arthropoda</taxon>
        <taxon>Hexapoda</taxon>
        <taxon>Insecta</taxon>
        <taxon>Pterygota</taxon>
        <taxon>Neoptera</taxon>
        <taxon>Endopterygota</taxon>
        <taxon>Coleoptera</taxon>
        <taxon>Polyphaga</taxon>
        <taxon>Staphyliniformia</taxon>
        <taxon>Silphidae</taxon>
        <taxon>Nicrophorinae</taxon>
        <taxon>Nicrophorus</taxon>
    </lineage>
</organism>
<dbReference type="InterPro" id="IPR036691">
    <property type="entry name" value="Endo/exonu/phosph_ase_sf"/>
</dbReference>
<dbReference type="EC" id="3.1.4.12" evidence="5"/>
<protein>
    <recommendedName>
        <fullName evidence="5">sphingomyelin phosphodiesterase</fullName>
        <ecNumber evidence="5">3.1.4.12</ecNumber>
    </recommendedName>
</protein>
<accession>A0ABM1MQ22</accession>
<dbReference type="PANTHER" id="PTHR16320:SF24">
    <property type="entry name" value="PHOSPHODIESTERASE, PUTATIVE-RELATED"/>
    <property type="match status" value="1"/>
</dbReference>
<evidence type="ECO:0000256" key="11">
    <source>
        <dbReference type="ARBA" id="ARBA00022989"/>
    </source>
</evidence>
<keyword evidence="7" id="KW-0479">Metal-binding</keyword>
<keyword evidence="16" id="KW-1185">Reference proteome</keyword>
<name>A0ABM1MQ22_NICVS</name>
<evidence type="ECO:0000256" key="3">
    <source>
        <dbReference type="ARBA" id="ARBA00004991"/>
    </source>
</evidence>
<feature type="transmembrane region" description="Helical" evidence="14">
    <location>
        <begin position="312"/>
        <end position="335"/>
    </location>
</feature>
<dbReference type="Gene3D" id="3.60.10.10">
    <property type="entry name" value="Endonuclease/exonuclease/phosphatase"/>
    <property type="match status" value="1"/>
</dbReference>
<keyword evidence="10" id="KW-0746">Sphingolipid metabolism</keyword>
<dbReference type="GeneID" id="108562760"/>
<dbReference type="RefSeq" id="XP_017776672.1">
    <property type="nucleotide sequence ID" value="XM_017921183.1"/>
</dbReference>
<comment type="subcellular location">
    <subcellularLocation>
        <location evidence="1">Membrane</location>
        <topology evidence="1">Multi-pass membrane protein</topology>
    </subcellularLocation>
</comment>